<accession>A0A5N5ESB0</accession>
<protein>
    <submittedName>
        <fullName evidence="2">DUF1345 domain-containing protein</fullName>
    </submittedName>
</protein>
<feature type="transmembrane region" description="Helical" evidence="1">
    <location>
        <begin position="107"/>
        <end position="130"/>
    </location>
</feature>
<dbReference type="Pfam" id="PF07077">
    <property type="entry name" value="DUF1345"/>
    <property type="match status" value="1"/>
</dbReference>
<proteinExistence type="predicted"/>
<feature type="transmembrane region" description="Helical" evidence="1">
    <location>
        <begin position="191"/>
        <end position="212"/>
    </location>
</feature>
<dbReference type="RefSeq" id="WP_151508786.1">
    <property type="nucleotide sequence ID" value="NZ_JBMVCA010000015.1"/>
</dbReference>
<evidence type="ECO:0000313" key="2">
    <source>
        <dbReference type="EMBL" id="KAB2593879.1"/>
    </source>
</evidence>
<keyword evidence="1" id="KW-0472">Membrane</keyword>
<sequence>MSPLPRRPALSAVPRLVIAAVLGVIAGVVTGLLTHAPLGVLAGIAAAETIFVMAGWIALWPMDAATTHHNVRREEFRPVLEELVVVAAALCGLVGIVVLLLTSDSDLSHAAAAIALGGVFTAWASLHLMYATRYAYLYYLPTEGGIDFNSRDSPKYVDFLYFSYNLGMTYQVSDTNVSTTEIRAVTLRHCLLSYVFGASILATTINLVTGIVTG</sequence>
<reference evidence="2 3" key="1">
    <citation type="submission" date="2019-09" db="EMBL/GenBank/DDBJ databases">
        <authorList>
            <person name="Liu P."/>
        </authorList>
    </citation>
    <scope>NUCLEOTIDE SEQUENCE [LARGE SCALE GENOMIC DNA]</scope>
    <source>
        <strain evidence="2 3">TRM68085</strain>
    </source>
</reference>
<evidence type="ECO:0000256" key="1">
    <source>
        <dbReference type="SAM" id="Phobius"/>
    </source>
</evidence>
<dbReference type="InterPro" id="IPR009781">
    <property type="entry name" value="DUF1345"/>
</dbReference>
<keyword evidence="1" id="KW-0812">Transmembrane</keyword>
<gene>
    <name evidence="2" type="ORF">F5983_02330</name>
</gene>
<feature type="transmembrane region" description="Helical" evidence="1">
    <location>
        <begin position="83"/>
        <end position="101"/>
    </location>
</feature>
<dbReference type="Proteomes" id="UP000326907">
    <property type="component" value="Unassembled WGS sequence"/>
</dbReference>
<organism evidence="2 3">
    <name type="scientific">Streptomyces arboris</name>
    <dbReference type="NCBI Taxonomy" id="2600619"/>
    <lineage>
        <taxon>Bacteria</taxon>
        <taxon>Bacillati</taxon>
        <taxon>Actinomycetota</taxon>
        <taxon>Actinomycetes</taxon>
        <taxon>Kitasatosporales</taxon>
        <taxon>Streptomycetaceae</taxon>
        <taxon>Streptomyces</taxon>
    </lineage>
</organism>
<evidence type="ECO:0000313" key="3">
    <source>
        <dbReference type="Proteomes" id="UP000326907"/>
    </source>
</evidence>
<feature type="transmembrane region" description="Helical" evidence="1">
    <location>
        <begin position="12"/>
        <end position="34"/>
    </location>
</feature>
<dbReference type="EMBL" id="VYUA01000002">
    <property type="protein sequence ID" value="KAB2593879.1"/>
    <property type="molecule type" value="Genomic_DNA"/>
</dbReference>
<feature type="transmembrane region" description="Helical" evidence="1">
    <location>
        <begin position="40"/>
        <end position="62"/>
    </location>
</feature>
<keyword evidence="3" id="KW-1185">Reference proteome</keyword>
<dbReference type="AlphaFoldDB" id="A0A5N5ESB0"/>
<keyword evidence="1" id="KW-1133">Transmembrane helix</keyword>
<comment type="caution">
    <text evidence="2">The sequence shown here is derived from an EMBL/GenBank/DDBJ whole genome shotgun (WGS) entry which is preliminary data.</text>
</comment>
<name>A0A5N5ESB0_9ACTN</name>